<dbReference type="Proteomes" id="UP001500383">
    <property type="component" value="Unassembled WGS sequence"/>
</dbReference>
<evidence type="ECO:0000313" key="2">
    <source>
        <dbReference type="Proteomes" id="UP001500383"/>
    </source>
</evidence>
<dbReference type="EMBL" id="BAAAQG010000020">
    <property type="protein sequence ID" value="GAA1718460.1"/>
    <property type="molecule type" value="Genomic_DNA"/>
</dbReference>
<keyword evidence="2" id="KW-1185">Reference proteome</keyword>
<accession>A0ABN2J5J0</accession>
<gene>
    <name evidence="1" type="ORF">GCM10009831_30550</name>
</gene>
<dbReference type="InterPro" id="IPR024524">
    <property type="entry name" value="DUF3800"/>
</dbReference>
<dbReference type="RefSeq" id="WP_182659200.1">
    <property type="nucleotide sequence ID" value="NZ_JAALEA010000391.1"/>
</dbReference>
<protein>
    <recommendedName>
        <fullName evidence="3">DUF3800 domain-containing protein</fullName>
    </recommendedName>
</protein>
<sequence>MDYVLIAYVDESYDQDLYYIGAAIADYDQWEQLHQLYTQIAERTATKHGTDPTAEFHGHEIMGGAGQWANLRGKHREAAGLYSAVLRAAQHAGVRYLFEGVDVRRLNARYRYPQQPHTVVFRHLLEQIDTYTAQHGAGEQSIVIADEIATSAQHQDQFSAYQDFGTGGYRPSRLQHISAPINFADSRHTPGLQAVDMAVYIHRRAQAVHNQHPRAQAVTDKLAHLIYQNTHRQRTWEP</sequence>
<dbReference type="Pfam" id="PF12686">
    <property type="entry name" value="DUF3800"/>
    <property type="match status" value="1"/>
</dbReference>
<proteinExistence type="predicted"/>
<name>A0ABN2J5J0_9ACTN</name>
<organism evidence="1 2">
    <name type="scientific">Dietzia cercidiphylli</name>
    <dbReference type="NCBI Taxonomy" id="498199"/>
    <lineage>
        <taxon>Bacteria</taxon>
        <taxon>Bacillati</taxon>
        <taxon>Actinomycetota</taxon>
        <taxon>Actinomycetes</taxon>
        <taxon>Mycobacteriales</taxon>
        <taxon>Dietziaceae</taxon>
        <taxon>Dietzia</taxon>
    </lineage>
</organism>
<comment type="caution">
    <text evidence="1">The sequence shown here is derived from an EMBL/GenBank/DDBJ whole genome shotgun (WGS) entry which is preliminary data.</text>
</comment>
<evidence type="ECO:0008006" key="3">
    <source>
        <dbReference type="Google" id="ProtNLM"/>
    </source>
</evidence>
<reference evidence="1 2" key="1">
    <citation type="journal article" date="2019" name="Int. J. Syst. Evol. Microbiol.">
        <title>The Global Catalogue of Microorganisms (GCM) 10K type strain sequencing project: providing services to taxonomists for standard genome sequencing and annotation.</title>
        <authorList>
            <consortium name="The Broad Institute Genomics Platform"/>
            <consortium name="The Broad Institute Genome Sequencing Center for Infectious Disease"/>
            <person name="Wu L."/>
            <person name="Ma J."/>
        </authorList>
    </citation>
    <scope>NUCLEOTIDE SEQUENCE [LARGE SCALE GENOMIC DNA]</scope>
    <source>
        <strain evidence="1 2">JCM 16002</strain>
    </source>
</reference>
<evidence type="ECO:0000313" key="1">
    <source>
        <dbReference type="EMBL" id="GAA1718460.1"/>
    </source>
</evidence>